<sequence>MFLRLQADHYVNNQRAVPNLPAKSLINRKEEHAGGKESGAESLRMTIPTRREAHSSLFQHHLPAIQHEPATLGLLKAGGEITAAAYAPPADKASHLPRFIHPYYPYP</sequence>
<evidence type="ECO:0000313" key="2">
    <source>
        <dbReference type="EMBL" id="CAB1417879.1"/>
    </source>
</evidence>
<proteinExistence type="predicted"/>
<evidence type="ECO:0000313" key="3">
    <source>
        <dbReference type="Proteomes" id="UP001153269"/>
    </source>
</evidence>
<evidence type="ECO:0000256" key="1">
    <source>
        <dbReference type="SAM" id="MobiDB-lite"/>
    </source>
</evidence>
<dbReference type="Proteomes" id="UP001153269">
    <property type="component" value="Unassembled WGS sequence"/>
</dbReference>
<keyword evidence="3" id="KW-1185">Reference proteome</keyword>
<dbReference type="EMBL" id="CADEAL010000290">
    <property type="protein sequence ID" value="CAB1417879.1"/>
    <property type="molecule type" value="Genomic_DNA"/>
</dbReference>
<reference evidence="2" key="1">
    <citation type="submission" date="2020-03" db="EMBL/GenBank/DDBJ databases">
        <authorList>
            <person name="Weist P."/>
        </authorList>
    </citation>
    <scope>NUCLEOTIDE SEQUENCE</scope>
</reference>
<dbReference type="AlphaFoldDB" id="A0A9N7TSL7"/>
<organism evidence="2 3">
    <name type="scientific">Pleuronectes platessa</name>
    <name type="common">European plaice</name>
    <dbReference type="NCBI Taxonomy" id="8262"/>
    <lineage>
        <taxon>Eukaryota</taxon>
        <taxon>Metazoa</taxon>
        <taxon>Chordata</taxon>
        <taxon>Craniata</taxon>
        <taxon>Vertebrata</taxon>
        <taxon>Euteleostomi</taxon>
        <taxon>Actinopterygii</taxon>
        <taxon>Neopterygii</taxon>
        <taxon>Teleostei</taxon>
        <taxon>Neoteleostei</taxon>
        <taxon>Acanthomorphata</taxon>
        <taxon>Carangaria</taxon>
        <taxon>Pleuronectiformes</taxon>
        <taxon>Pleuronectoidei</taxon>
        <taxon>Pleuronectidae</taxon>
        <taxon>Pleuronectes</taxon>
    </lineage>
</organism>
<feature type="compositionally biased region" description="Basic and acidic residues" evidence="1">
    <location>
        <begin position="27"/>
        <end position="39"/>
    </location>
</feature>
<comment type="caution">
    <text evidence="2">The sequence shown here is derived from an EMBL/GenBank/DDBJ whole genome shotgun (WGS) entry which is preliminary data.</text>
</comment>
<protein>
    <submittedName>
        <fullName evidence="2">Uncharacterized protein</fullName>
    </submittedName>
</protein>
<name>A0A9N7TSL7_PLEPL</name>
<feature type="region of interest" description="Disordered" evidence="1">
    <location>
        <begin position="22"/>
        <end position="43"/>
    </location>
</feature>
<gene>
    <name evidence="2" type="ORF">PLEPLA_LOCUS5699</name>
</gene>
<accession>A0A9N7TSL7</accession>